<dbReference type="GO" id="GO:0016787">
    <property type="term" value="F:hydrolase activity"/>
    <property type="evidence" value="ECO:0007669"/>
    <property type="project" value="UniProtKB-KW"/>
</dbReference>
<dbReference type="GO" id="GO:0005634">
    <property type="term" value="C:nucleus"/>
    <property type="evidence" value="ECO:0007669"/>
    <property type="project" value="TreeGrafter"/>
</dbReference>
<sequence length="543" mass="60021">MGLRNFPGSGCILADDMGLGKTLQSIAVMWTLLKQGTARGGPPVAKRCVVVCPTSLVSNWEAELDKWLKGACKCVALSETSRDQVISGINLYLSSPIYKVLIVSYETFRMHAARFGGAHANTSCDLLVCDEAHRLKNGDTATSKALAGLKCRRRVLLSGTPMQNDLEEFYAMVDFANPGALGDQTHFRRHFLSAITAAREPDATDGQRAKAQKVQNEMSTLVNEFILRRTNTLNAKHLPPKLVQVVACRLTDVQRRIYQHLLDSKEIRHILNGKQTNILSSIGSMQKLCNHPKLLEAGAAAAAGAKRGAGGPSMAEHLAEEVASMLPAESGRGRSVHPEWSGKMETLFRLMQGMRKSGDDRIVVVSNYTSALDLIGRMCQENHWPYCRLDGSTGGKKRKLMVAQFNDQKTDNFAFLLSSKAGGCGLNLIGGNRLVLFDPDWNPAVDKQAAARVWRDGQRKRCYVYRFISTGTIEEKIFQRQLSKEGLQSVVEDQAEVNSLSSKDLRNLFKLRDGTPCDTHDKLRCGRCDMVQQLQQLLADLRV</sequence>
<dbReference type="SMART" id="SM00490">
    <property type="entry name" value="HELICc"/>
    <property type="match status" value="1"/>
</dbReference>
<dbReference type="GO" id="GO:0005524">
    <property type="term" value="F:ATP binding"/>
    <property type="evidence" value="ECO:0007669"/>
    <property type="project" value="UniProtKB-KW"/>
</dbReference>
<dbReference type="PANTHER" id="PTHR45629:SF7">
    <property type="entry name" value="DNA EXCISION REPAIR PROTEIN ERCC-6-RELATED"/>
    <property type="match status" value="1"/>
</dbReference>
<evidence type="ECO:0000259" key="5">
    <source>
        <dbReference type="PROSITE" id="PS51192"/>
    </source>
</evidence>
<evidence type="ECO:0000256" key="3">
    <source>
        <dbReference type="ARBA" id="ARBA00022806"/>
    </source>
</evidence>
<dbReference type="Pfam" id="PF00271">
    <property type="entry name" value="Helicase_C"/>
    <property type="match status" value="1"/>
</dbReference>
<dbReference type="InterPro" id="IPR001650">
    <property type="entry name" value="Helicase_C-like"/>
</dbReference>
<keyword evidence="4" id="KW-0067">ATP-binding</keyword>
<dbReference type="Proteomes" id="UP000664859">
    <property type="component" value="Unassembled WGS sequence"/>
</dbReference>
<dbReference type="InterPro" id="IPR038718">
    <property type="entry name" value="SNF2-like_sf"/>
</dbReference>
<keyword evidence="1" id="KW-0547">Nucleotide-binding</keyword>
<reference evidence="7" key="1">
    <citation type="submission" date="2021-02" db="EMBL/GenBank/DDBJ databases">
        <title>First Annotated Genome of the Yellow-green Alga Tribonema minus.</title>
        <authorList>
            <person name="Mahan K.M."/>
        </authorList>
    </citation>
    <scope>NUCLEOTIDE SEQUENCE</scope>
    <source>
        <strain evidence="7">UTEX B ZZ1240</strain>
    </source>
</reference>
<evidence type="ECO:0000256" key="1">
    <source>
        <dbReference type="ARBA" id="ARBA00022741"/>
    </source>
</evidence>
<evidence type="ECO:0000259" key="6">
    <source>
        <dbReference type="PROSITE" id="PS51194"/>
    </source>
</evidence>
<dbReference type="InterPro" id="IPR000330">
    <property type="entry name" value="SNF2_N"/>
</dbReference>
<name>A0A836CHF7_9STRA</name>
<evidence type="ECO:0000313" key="8">
    <source>
        <dbReference type="Proteomes" id="UP000664859"/>
    </source>
</evidence>
<dbReference type="PROSITE" id="PS51192">
    <property type="entry name" value="HELICASE_ATP_BIND_1"/>
    <property type="match status" value="1"/>
</dbReference>
<dbReference type="GO" id="GO:0004386">
    <property type="term" value="F:helicase activity"/>
    <property type="evidence" value="ECO:0007669"/>
    <property type="project" value="UniProtKB-KW"/>
</dbReference>
<keyword evidence="3" id="KW-0347">Helicase</keyword>
<dbReference type="Gene3D" id="1.20.120.850">
    <property type="entry name" value="SWI2/SNF2 ATPases, N-terminal domain"/>
    <property type="match status" value="1"/>
</dbReference>
<dbReference type="SMART" id="SM00487">
    <property type="entry name" value="DEXDc"/>
    <property type="match status" value="1"/>
</dbReference>
<dbReference type="PANTHER" id="PTHR45629">
    <property type="entry name" value="SNF2/RAD54 FAMILY MEMBER"/>
    <property type="match status" value="1"/>
</dbReference>
<dbReference type="SUPFAM" id="SSF52540">
    <property type="entry name" value="P-loop containing nucleoside triphosphate hydrolases"/>
    <property type="match status" value="2"/>
</dbReference>
<dbReference type="EMBL" id="JAFCMP010000124">
    <property type="protein sequence ID" value="KAG5185679.1"/>
    <property type="molecule type" value="Genomic_DNA"/>
</dbReference>
<dbReference type="InterPro" id="IPR050496">
    <property type="entry name" value="SNF2_RAD54_helicase_repair"/>
</dbReference>
<dbReference type="CDD" id="cd18793">
    <property type="entry name" value="SF2_C_SNF"/>
    <property type="match status" value="1"/>
</dbReference>
<dbReference type="InterPro" id="IPR027417">
    <property type="entry name" value="P-loop_NTPase"/>
</dbReference>
<comment type="caution">
    <text evidence="7">The sequence shown here is derived from an EMBL/GenBank/DDBJ whole genome shotgun (WGS) entry which is preliminary data.</text>
</comment>
<dbReference type="GO" id="GO:0007131">
    <property type="term" value="P:reciprocal meiotic recombination"/>
    <property type="evidence" value="ECO:0007669"/>
    <property type="project" value="TreeGrafter"/>
</dbReference>
<dbReference type="FunFam" id="3.40.50.300:FF:000332">
    <property type="entry name" value="DNA repair and recombination protein RAD54-like"/>
    <property type="match status" value="1"/>
</dbReference>
<dbReference type="InterPro" id="IPR014001">
    <property type="entry name" value="Helicase_ATP-bd"/>
</dbReference>
<organism evidence="7 8">
    <name type="scientific">Tribonema minus</name>
    <dbReference type="NCBI Taxonomy" id="303371"/>
    <lineage>
        <taxon>Eukaryota</taxon>
        <taxon>Sar</taxon>
        <taxon>Stramenopiles</taxon>
        <taxon>Ochrophyta</taxon>
        <taxon>PX clade</taxon>
        <taxon>Xanthophyceae</taxon>
        <taxon>Tribonematales</taxon>
        <taxon>Tribonemataceae</taxon>
        <taxon>Tribonema</taxon>
    </lineage>
</organism>
<accession>A0A836CHF7</accession>
<feature type="domain" description="Helicase ATP-binding" evidence="5">
    <location>
        <begin position="2"/>
        <end position="179"/>
    </location>
</feature>
<proteinExistence type="predicted"/>
<evidence type="ECO:0000313" key="7">
    <source>
        <dbReference type="EMBL" id="KAG5185679.1"/>
    </source>
</evidence>
<dbReference type="CDD" id="cd18004">
    <property type="entry name" value="DEXHc_RAD54"/>
    <property type="match status" value="1"/>
</dbReference>
<keyword evidence="8" id="KW-1185">Reference proteome</keyword>
<dbReference type="PROSITE" id="PS51194">
    <property type="entry name" value="HELICASE_CTER"/>
    <property type="match status" value="1"/>
</dbReference>
<protein>
    <submittedName>
        <fullName evidence="7">SNF2 family N-terminal domain-containing protein</fullName>
    </submittedName>
</protein>
<dbReference type="AlphaFoldDB" id="A0A836CHF7"/>
<dbReference type="Gene3D" id="3.40.50.10810">
    <property type="entry name" value="Tandem AAA-ATPase domain"/>
    <property type="match status" value="1"/>
</dbReference>
<evidence type="ECO:0000256" key="2">
    <source>
        <dbReference type="ARBA" id="ARBA00022801"/>
    </source>
</evidence>
<evidence type="ECO:0000256" key="4">
    <source>
        <dbReference type="ARBA" id="ARBA00022840"/>
    </source>
</evidence>
<gene>
    <name evidence="7" type="ORF">JKP88DRAFT_257371</name>
</gene>
<dbReference type="InterPro" id="IPR049730">
    <property type="entry name" value="SNF2/RAD54-like_C"/>
</dbReference>
<dbReference type="OrthoDB" id="413460at2759"/>
<dbReference type="GO" id="GO:0015616">
    <property type="term" value="F:DNA translocase activity"/>
    <property type="evidence" value="ECO:0007669"/>
    <property type="project" value="TreeGrafter"/>
</dbReference>
<feature type="domain" description="Helicase C-terminal" evidence="6">
    <location>
        <begin position="343"/>
        <end position="506"/>
    </location>
</feature>
<dbReference type="Pfam" id="PF00176">
    <property type="entry name" value="SNF2-rel_dom"/>
    <property type="match status" value="1"/>
</dbReference>
<keyword evidence="2" id="KW-0378">Hydrolase</keyword>
<dbReference type="GO" id="GO:0045003">
    <property type="term" value="P:double-strand break repair via synthesis-dependent strand annealing"/>
    <property type="evidence" value="ECO:0007669"/>
    <property type="project" value="TreeGrafter"/>
</dbReference>
<dbReference type="Gene3D" id="3.40.50.300">
    <property type="entry name" value="P-loop containing nucleotide triphosphate hydrolases"/>
    <property type="match status" value="1"/>
</dbReference>